<dbReference type="Pfam" id="PF14511">
    <property type="entry name" value="RE_EcoO109I"/>
    <property type="match status" value="1"/>
</dbReference>
<keyword evidence="3" id="KW-1185">Reference proteome</keyword>
<dbReference type="InterPro" id="IPR032793">
    <property type="entry name" value="RE_EcoO109IR"/>
</dbReference>
<dbReference type="Proteomes" id="UP000623776">
    <property type="component" value="Unassembled WGS sequence"/>
</dbReference>
<proteinExistence type="predicted"/>
<evidence type="ECO:0000313" key="2">
    <source>
        <dbReference type="EMBL" id="GGW22319.1"/>
    </source>
</evidence>
<dbReference type="RefSeq" id="WP_144984285.1">
    <property type="nucleotide sequence ID" value="NZ_BMXN01000004.1"/>
</dbReference>
<dbReference type="EMBL" id="BMXN01000004">
    <property type="protein sequence ID" value="GGW22319.1"/>
    <property type="molecule type" value="Genomic_DNA"/>
</dbReference>
<organism evidence="2 3">
    <name type="scientific">Vreelandella hamiltonii</name>
    <dbReference type="NCBI Taxonomy" id="502829"/>
    <lineage>
        <taxon>Bacteria</taxon>
        <taxon>Pseudomonadati</taxon>
        <taxon>Pseudomonadota</taxon>
        <taxon>Gammaproteobacteria</taxon>
        <taxon>Oceanospirillales</taxon>
        <taxon>Halomonadaceae</taxon>
        <taxon>Vreelandella</taxon>
    </lineage>
</organism>
<sequence>MKSLSLDDVADYVSENIGSFHKKRIDRLARLKLKGVLKRKNPYLFRAKNAQTAEQIVRGILEAHISSNEETLFGDWLEGLAIFINGQTYGGWKSGIPGVDLEFDHDGRRYIVAIKSGPNWANSSQIGQMKSNFRTAQRTLRTSQSGLNIIAVNGCCYGRDNNPDKGDYVKYCGQRFWEFISGDADLYVELIEPLGHKARERNDEFQEAYSRMVNKFTQEFIADFCLESGDIDWARLIKLNSSLAG</sequence>
<dbReference type="AlphaFoldDB" id="A0A8H9LSD3"/>
<dbReference type="SUPFAM" id="SSF52980">
    <property type="entry name" value="Restriction endonuclease-like"/>
    <property type="match status" value="1"/>
</dbReference>
<protein>
    <recommendedName>
        <fullName evidence="1">Type II restriction endonuclease EcoO109IR domain-containing protein</fullName>
    </recommendedName>
</protein>
<dbReference type="CDD" id="cd22345">
    <property type="entry name" value="PDDEXK_nuclease"/>
    <property type="match status" value="1"/>
</dbReference>
<name>A0A8H9LSD3_9GAMM</name>
<reference evidence="3" key="1">
    <citation type="journal article" date="2019" name="Int. J. Syst. Evol. Microbiol.">
        <title>The Global Catalogue of Microorganisms (GCM) 10K type strain sequencing project: providing services to taxonomists for standard genome sequencing and annotation.</title>
        <authorList>
            <consortium name="The Broad Institute Genomics Platform"/>
            <consortium name="The Broad Institute Genome Sequencing Center for Infectious Disease"/>
            <person name="Wu L."/>
            <person name="Ma J."/>
        </authorList>
    </citation>
    <scope>NUCLEOTIDE SEQUENCE [LARGE SCALE GENOMIC DNA]</scope>
    <source>
        <strain evidence="3">KCTC 22154</strain>
    </source>
</reference>
<comment type="caution">
    <text evidence="2">The sequence shown here is derived from an EMBL/GenBank/DDBJ whole genome shotgun (WGS) entry which is preliminary data.</text>
</comment>
<gene>
    <name evidence="2" type="ORF">GCM10007157_11370</name>
</gene>
<accession>A0A8H9LSD3</accession>
<dbReference type="InterPro" id="IPR011335">
    <property type="entry name" value="Restrct_endonuc-II-like"/>
</dbReference>
<evidence type="ECO:0000259" key="1">
    <source>
        <dbReference type="Pfam" id="PF14511"/>
    </source>
</evidence>
<evidence type="ECO:0000313" key="3">
    <source>
        <dbReference type="Proteomes" id="UP000623776"/>
    </source>
</evidence>
<feature type="domain" description="Type II restriction endonuclease EcoO109IR" evidence="1">
    <location>
        <begin position="8"/>
        <end position="202"/>
    </location>
</feature>